<dbReference type="Pfam" id="PF00072">
    <property type="entry name" value="Response_reg"/>
    <property type="match status" value="2"/>
</dbReference>
<evidence type="ECO:0000256" key="13">
    <source>
        <dbReference type="ARBA" id="ARBA00074306"/>
    </source>
</evidence>
<dbReference type="Proteomes" id="UP000707356">
    <property type="component" value="Unassembled WGS sequence"/>
</dbReference>
<keyword evidence="6" id="KW-0808">Transferase</keyword>
<evidence type="ECO:0000256" key="10">
    <source>
        <dbReference type="ARBA" id="ARBA00023012"/>
    </source>
</evidence>
<dbReference type="EC" id="2.7.13.3" evidence="4"/>
<reference evidence="20" key="2">
    <citation type="journal article" date="2022" name="Microbiol. Resour. Announc.">
        <title>Metagenome Sequencing to Explore Phylogenomics of Terrestrial Cyanobacteria.</title>
        <authorList>
            <person name="Ward R.D."/>
            <person name="Stajich J.E."/>
            <person name="Johansen J.R."/>
            <person name="Huntemann M."/>
            <person name="Clum A."/>
            <person name="Foster B."/>
            <person name="Foster B."/>
            <person name="Roux S."/>
            <person name="Palaniappan K."/>
            <person name="Varghese N."/>
            <person name="Mukherjee S."/>
            <person name="Reddy T.B.K."/>
            <person name="Daum C."/>
            <person name="Copeland A."/>
            <person name="Chen I.A."/>
            <person name="Ivanova N.N."/>
            <person name="Kyrpides N.C."/>
            <person name="Shapiro N."/>
            <person name="Eloe-Fadrosh E.A."/>
            <person name="Pietrasiak N."/>
        </authorList>
    </citation>
    <scope>NUCLEOTIDE SEQUENCE</scope>
    <source>
        <strain evidence="20">GSE-TBD4-15B</strain>
    </source>
</reference>
<evidence type="ECO:0000256" key="3">
    <source>
        <dbReference type="ARBA" id="ARBA00006402"/>
    </source>
</evidence>
<dbReference type="InterPro" id="IPR000700">
    <property type="entry name" value="PAS-assoc_C"/>
</dbReference>
<dbReference type="PROSITE" id="PS50109">
    <property type="entry name" value="HIS_KIN"/>
    <property type="match status" value="1"/>
</dbReference>
<dbReference type="Pfam" id="PF08448">
    <property type="entry name" value="PAS_4"/>
    <property type="match status" value="1"/>
</dbReference>
<dbReference type="CDD" id="cd17546">
    <property type="entry name" value="REC_hyHK_CKI1_RcsC-like"/>
    <property type="match status" value="1"/>
</dbReference>
<evidence type="ECO:0000256" key="5">
    <source>
        <dbReference type="ARBA" id="ARBA00022553"/>
    </source>
</evidence>
<feature type="domain" description="Response regulatory" evidence="17">
    <location>
        <begin position="1"/>
        <end position="116"/>
    </location>
</feature>
<keyword evidence="8" id="KW-0418">Kinase</keyword>
<dbReference type="CDD" id="cd16922">
    <property type="entry name" value="HATPase_EvgS-ArcB-TorS-like"/>
    <property type="match status" value="1"/>
</dbReference>
<dbReference type="GO" id="GO:0005886">
    <property type="term" value="C:plasma membrane"/>
    <property type="evidence" value="ECO:0007669"/>
    <property type="project" value="TreeGrafter"/>
</dbReference>
<dbReference type="InterPro" id="IPR013655">
    <property type="entry name" value="PAS_fold_3"/>
</dbReference>
<dbReference type="SUPFAM" id="SSF52172">
    <property type="entry name" value="CheY-like"/>
    <property type="match status" value="2"/>
</dbReference>
<dbReference type="PRINTS" id="PR00344">
    <property type="entry name" value="BCTRLSENSOR"/>
</dbReference>
<dbReference type="InterPro" id="IPR003594">
    <property type="entry name" value="HATPase_dom"/>
</dbReference>
<dbReference type="PROSITE" id="PS50110">
    <property type="entry name" value="RESPONSE_REGULATORY"/>
    <property type="match status" value="2"/>
</dbReference>
<feature type="modified residue" description="4-aspartylphosphate" evidence="14">
    <location>
        <position position="915"/>
    </location>
</feature>
<dbReference type="InterPro" id="IPR036890">
    <property type="entry name" value="HATPase_C_sf"/>
</dbReference>
<feature type="coiled-coil region" evidence="15">
    <location>
        <begin position="118"/>
        <end position="145"/>
    </location>
</feature>
<evidence type="ECO:0000256" key="7">
    <source>
        <dbReference type="ARBA" id="ARBA00022741"/>
    </source>
</evidence>
<keyword evidence="11" id="KW-0472">Membrane</keyword>
<feature type="domain" description="Histidine kinase" evidence="16">
    <location>
        <begin position="616"/>
        <end position="840"/>
    </location>
</feature>
<feature type="domain" description="PAS" evidence="18">
    <location>
        <begin position="454"/>
        <end position="524"/>
    </location>
</feature>
<protein>
    <recommendedName>
        <fullName evidence="13">Circadian input-output histidine kinase CikA</fullName>
        <ecNumber evidence="4">2.7.13.3</ecNumber>
    </recommendedName>
</protein>
<keyword evidence="10" id="KW-0902">Two-component regulatory system</keyword>
<dbReference type="Gene3D" id="3.30.565.10">
    <property type="entry name" value="Histidine kinase-like ATPase, C-terminal domain"/>
    <property type="match status" value="1"/>
</dbReference>
<keyword evidence="5 14" id="KW-0597">Phosphoprotein</keyword>
<dbReference type="NCBIfam" id="TIGR00229">
    <property type="entry name" value="sensory_box"/>
    <property type="match status" value="3"/>
</dbReference>
<name>A0A951PEN1_9CYAN</name>
<dbReference type="Gene3D" id="1.10.287.130">
    <property type="match status" value="1"/>
</dbReference>
<dbReference type="SUPFAM" id="SSF47384">
    <property type="entry name" value="Homodimeric domain of signal transducing histidine kinase"/>
    <property type="match status" value="1"/>
</dbReference>
<dbReference type="Pfam" id="PF08447">
    <property type="entry name" value="PAS_3"/>
    <property type="match status" value="2"/>
</dbReference>
<dbReference type="SMART" id="SM00448">
    <property type="entry name" value="REC"/>
    <property type="match status" value="2"/>
</dbReference>
<dbReference type="CDD" id="cd00082">
    <property type="entry name" value="HisKA"/>
    <property type="match status" value="1"/>
</dbReference>
<feature type="domain" description="PAC" evidence="19">
    <location>
        <begin position="527"/>
        <end position="580"/>
    </location>
</feature>
<dbReference type="PANTHER" id="PTHR43047">
    <property type="entry name" value="TWO-COMPONENT HISTIDINE PROTEIN KINASE"/>
    <property type="match status" value="1"/>
</dbReference>
<accession>A0A951PEN1</accession>
<evidence type="ECO:0000256" key="12">
    <source>
        <dbReference type="ARBA" id="ARBA00023306"/>
    </source>
</evidence>
<feature type="domain" description="Response regulatory" evidence="17">
    <location>
        <begin position="866"/>
        <end position="981"/>
    </location>
</feature>
<dbReference type="InterPro" id="IPR000014">
    <property type="entry name" value="PAS"/>
</dbReference>
<evidence type="ECO:0000259" key="16">
    <source>
        <dbReference type="PROSITE" id="PS50109"/>
    </source>
</evidence>
<dbReference type="InterPro" id="IPR001610">
    <property type="entry name" value="PAC"/>
</dbReference>
<comment type="caution">
    <text evidence="20">The sequence shown here is derived from an EMBL/GenBank/DDBJ whole genome shotgun (WGS) entry which is preliminary data.</text>
</comment>
<dbReference type="InterPro" id="IPR013656">
    <property type="entry name" value="PAS_4"/>
</dbReference>
<evidence type="ECO:0000259" key="18">
    <source>
        <dbReference type="PROSITE" id="PS50112"/>
    </source>
</evidence>
<dbReference type="SUPFAM" id="SSF55874">
    <property type="entry name" value="ATPase domain of HSP90 chaperone/DNA topoisomerase II/histidine kinase"/>
    <property type="match status" value="1"/>
</dbReference>
<proteinExistence type="inferred from homology"/>
<dbReference type="FunFam" id="1.10.287.130:FF:000038">
    <property type="entry name" value="Sensory transduction histidine kinase"/>
    <property type="match status" value="1"/>
</dbReference>
<evidence type="ECO:0000256" key="14">
    <source>
        <dbReference type="PROSITE-ProRule" id="PRU00169"/>
    </source>
</evidence>
<keyword evidence="9" id="KW-0067">ATP-binding</keyword>
<dbReference type="GO" id="GO:0005524">
    <property type="term" value="F:ATP binding"/>
    <property type="evidence" value="ECO:0007669"/>
    <property type="project" value="UniProtKB-KW"/>
</dbReference>
<organism evidence="20 21">
    <name type="scientific">Pegethrix bostrychoides GSE-TBD4-15B</name>
    <dbReference type="NCBI Taxonomy" id="2839662"/>
    <lineage>
        <taxon>Bacteria</taxon>
        <taxon>Bacillati</taxon>
        <taxon>Cyanobacteriota</taxon>
        <taxon>Cyanophyceae</taxon>
        <taxon>Oculatellales</taxon>
        <taxon>Oculatellaceae</taxon>
        <taxon>Pegethrix</taxon>
    </lineage>
</organism>
<dbReference type="InterPro" id="IPR003661">
    <property type="entry name" value="HisK_dim/P_dom"/>
</dbReference>
<dbReference type="PROSITE" id="PS50113">
    <property type="entry name" value="PAC"/>
    <property type="match status" value="3"/>
</dbReference>
<dbReference type="GO" id="GO:0009927">
    <property type="term" value="F:histidine phosphotransfer kinase activity"/>
    <property type="evidence" value="ECO:0007669"/>
    <property type="project" value="TreeGrafter"/>
</dbReference>
<evidence type="ECO:0000313" key="20">
    <source>
        <dbReference type="EMBL" id="MBW4468246.1"/>
    </source>
</evidence>
<dbReference type="PANTHER" id="PTHR43047:SF72">
    <property type="entry name" value="OSMOSENSING HISTIDINE PROTEIN KINASE SLN1"/>
    <property type="match status" value="1"/>
</dbReference>
<comment type="catalytic activity">
    <reaction evidence="1">
        <text>ATP + protein L-histidine = ADP + protein N-phospho-L-histidine.</text>
        <dbReference type="EC" id="2.7.13.3"/>
    </reaction>
</comment>
<dbReference type="EMBL" id="JAHHHV010000086">
    <property type="protein sequence ID" value="MBW4468246.1"/>
    <property type="molecule type" value="Genomic_DNA"/>
</dbReference>
<dbReference type="InterPro" id="IPR036097">
    <property type="entry name" value="HisK_dim/P_sf"/>
</dbReference>
<keyword evidence="7" id="KW-0547">Nucleotide-binding</keyword>
<evidence type="ECO:0000256" key="4">
    <source>
        <dbReference type="ARBA" id="ARBA00012438"/>
    </source>
</evidence>
<dbReference type="AlphaFoldDB" id="A0A951PEN1"/>
<dbReference type="Pfam" id="PF00512">
    <property type="entry name" value="HisKA"/>
    <property type="match status" value="1"/>
</dbReference>
<dbReference type="InterPro" id="IPR005467">
    <property type="entry name" value="His_kinase_dom"/>
</dbReference>
<dbReference type="Pfam" id="PF02518">
    <property type="entry name" value="HATPase_c"/>
    <property type="match status" value="1"/>
</dbReference>
<comment type="similarity">
    <text evidence="3">In the N-terminal section; belongs to the phytochrome family.</text>
</comment>
<dbReference type="SMART" id="SM00086">
    <property type="entry name" value="PAC"/>
    <property type="match status" value="3"/>
</dbReference>
<sequence>MTLKTQLVRQFPNCRVATAQSGAEALERSETLRAAGATPALVIADWIMPEMQGDALLMELHSRYPQMLSILLTEPDRVADLGGENLGSLVHQAGLYRFLAKPWSEADLALTVREALRRSQQEQQLTQQQEELELLRANLAASRMTERYPTERYPTERYPTEHHQTRLALQQSREQLQLTLEFTGIGAWSWHPLTHEYAWNGNMEQLLEIAPSLDNMFQVWQERMHPEDRHRVAASIQQALADQSSFSEEYRYQLLDGRMVWRWVMGQGLYSEGGLERVLGVVQDITERKETELALQQLNAELELRVQMRTQELEYQSHLLRQTKNHYQQILDAIPDLIFCKTDQSRIVYANKAFRDYAGQGFLGAGLEEFQAHADQPHINLEYINQYLKDDFAVLSTGNVLKTEEPILSQTGELRLFSTIKAPIFNSQGEALQVVGISRDITDRDRAEQALRESEARYQTLAQVSPVGIFRTNLDGDCIYANDRWCQIAGLSLAVALGQGWVSAIYPDDRARIFAEWYQAAEAGQQFQSEYRFQNVDTEQITWVLAQAIAEQDQAGNRVGHVGTITDITDCKLAEQALRRLNLELEARVEQRTLELQATAQAAEAANQAKSIFLANMSHELRTPLNAILGFSQLLNRDSALPPEQQQQVSIINRSGERLLNLINDILEMSKIEAGRVILTPSCFDLRELIISLKELFQLKASSKGLQLVTQIDAAVPPQIETDEGKLRQVLMNLLSNAIKFTQQGRVTLSLQVAPSSEANAAAVMLQFAVEDTGLGIHPDEQAALFEPFVQTQAGKASQEGTGLGLPISRQFVQLMGGTLTVESNLGQGAKFYFQIPVLPVQASDLPTSVPRRKVIGLAPDQPRYRILVAEDQPENRLFLVQLLQSVGFDVQQAGDGQAAVDLYDQWQPNLIWMDMRMPIMDGYEATRQIRASAQVTPKIIALTASAFDDERSAILAAGCDDLVCKPVTIALLFETMAEQLAVRYLYETPAEAADGAEDSNPAAEKHLAALEQMPSDWIEQMQWAARTADEELVLQLIEQLPSAQAPLACTLRELVDTMQLDQLVALVTEAEGVGVSTLD</sequence>
<feature type="domain" description="PAS" evidence="18">
    <location>
        <begin position="323"/>
        <end position="359"/>
    </location>
</feature>
<feature type="modified residue" description="4-aspartylphosphate" evidence="14">
    <location>
        <position position="45"/>
    </location>
</feature>
<dbReference type="InterPro" id="IPR001789">
    <property type="entry name" value="Sig_transdc_resp-reg_receiver"/>
</dbReference>
<evidence type="ECO:0000256" key="8">
    <source>
        <dbReference type="ARBA" id="ARBA00022777"/>
    </source>
</evidence>
<dbReference type="GO" id="GO:0000155">
    <property type="term" value="F:phosphorelay sensor kinase activity"/>
    <property type="evidence" value="ECO:0007669"/>
    <property type="project" value="InterPro"/>
</dbReference>
<comment type="subcellular location">
    <subcellularLocation>
        <location evidence="2">Membrane</location>
    </subcellularLocation>
</comment>
<dbReference type="Gene3D" id="3.40.50.2300">
    <property type="match status" value="2"/>
</dbReference>
<dbReference type="PROSITE" id="PS50112">
    <property type="entry name" value="PAS"/>
    <property type="match status" value="2"/>
</dbReference>
<evidence type="ECO:0000259" key="19">
    <source>
        <dbReference type="PROSITE" id="PS50113"/>
    </source>
</evidence>
<dbReference type="FunFam" id="3.30.565.10:FF:000010">
    <property type="entry name" value="Sensor histidine kinase RcsC"/>
    <property type="match status" value="1"/>
</dbReference>
<feature type="domain" description="PAC" evidence="19">
    <location>
        <begin position="401"/>
        <end position="453"/>
    </location>
</feature>
<dbReference type="SMART" id="SM00387">
    <property type="entry name" value="HATPase_c"/>
    <property type="match status" value="1"/>
</dbReference>
<dbReference type="SMART" id="SM00388">
    <property type="entry name" value="HisKA"/>
    <property type="match status" value="1"/>
</dbReference>
<dbReference type="InterPro" id="IPR004358">
    <property type="entry name" value="Sig_transdc_His_kin-like_C"/>
</dbReference>
<reference evidence="20" key="1">
    <citation type="submission" date="2021-05" db="EMBL/GenBank/DDBJ databases">
        <authorList>
            <person name="Pietrasiak N."/>
            <person name="Ward R."/>
            <person name="Stajich J.E."/>
            <person name="Kurbessoian T."/>
        </authorList>
    </citation>
    <scope>NUCLEOTIDE SEQUENCE</scope>
    <source>
        <strain evidence="20">GSE-TBD4-15B</strain>
    </source>
</reference>
<feature type="domain" description="PAC" evidence="19">
    <location>
        <begin position="246"/>
        <end position="297"/>
    </location>
</feature>
<dbReference type="Gene3D" id="3.30.450.20">
    <property type="entry name" value="PAS domain"/>
    <property type="match status" value="3"/>
</dbReference>
<evidence type="ECO:0000256" key="6">
    <source>
        <dbReference type="ARBA" id="ARBA00022679"/>
    </source>
</evidence>
<evidence type="ECO:0000256" key="1">
    <source>
        <dbReference type="ARBA" id="ARBA00000085"/>
    </source>
</evidence>
<evidence type="ECO:0000256" key="9">
    <source>
        <dbReference type="ARBA" id="ARBA00022840"/>
    </source>
</evidence>
<keyword evidence="12" id="KW-0131">Cell cycle</keyword>
<dbReference type="InterPro" id="IPR011006">
    <property type="entry name" value="CheY-like_superfamily"/>
</dbReference>
<dbReference type="InterPro" id="IPR035965">
    <property type="entry name" value="PAS-like_dom_sf"/>
</dbReference>
<evidence type="ECO:0000256" key="11">
    <source>
        <dbReference type="ARBA" id="ARBA00023136"/>
    </source>
</evidence>
<evidence type="ECO:0000313" key="21">
    <source>
        <dbReference type="Proteomes" id="UP000707356"/>
    </source>
</evidence>
<dbReference type="CDD" id="cd00130">
    <property type="entry name" value="PAS"/>
    <property type="match status" value="3"/>
</dbReference>
<evidence type="ECO:0000256" key="2">
    <source>
        <dbReference type="ARBA" id="ARBA00004370"/>
    </source>
</evidence>
<keyword evidence="15" id="KW-0175">Coiled coil</keyword>
<gene>
    <name evidence="20" type="ORF">KME07_22700</name>
</gene>
<dbReference type="SMART" id="SM00091">
    <property type="entry name" value="PAS"/>
    <property type="match status" value="3"/>
</dbReference>
<dbReference type="SUPFAM" id="SSF55785">
    <property type="entry name" value="PYP-like sensor domain (PAS domain)"/>
    <property type="match status" value="3"/>
</dbReference>
<evidence type="ECO:0000256" key="15">
    <source>
        <dbReference type="SAM" id="Coils"/>
    </source>
</evidence>
<evidence type="ECO:0000259" key="17">
    <source>
        <dbReference type="PROSITE" id="PS50110"/>
    </source>
</evidence>